<dbReference type="PANTHER" id="PTHR30246:SF1">
    <property type="entry name" value="2-DEHYDRO-3-DEOXY-6-PHOSPHOGALACTONATE ALDOLASE-RELATED"/>
    <property type="match status" value="1"/>
</dbReference>
<dbReference type="InterPro" id="IPR000887">
    <property type="entry name" value="Aldlse_KDPG_KHG"/>
</dbReference>
<dbReference type="SUPFAM" id="SSF51569">
    <property type="entry name" value="Aldolase"/>
    <property type="match status" value="1"/>
</dbReference>
<dbReference type="GO" id="GO:0016829">
    <property type="term" value="F:lyase activity"/>
    <property type="evidence" value="ECO:0007669"/>
    <property type="project" value="UniProtKB-KW"/>
</dbReference>
<dbReference type="NCBIfam" id="TIGR01182">
    <property type="entry name" value="eda"/>
    <property type="match status" value="1"/>
</dbReference>
<dbReference type="PANTHER" id="PTHR30246">
    <property type="entry name" value="2-KETO-3-DEOXY-6-PHOSPHOGLUCONATE ALDOLASE"/>
    <property type="match status" value="1"/>
</dbReference>
<accession>A0A7V3KPP3</accession>
<keyword evidence="4" id="KW-0456">Lyase</keyword>
<evidence type="ECO:0000313" key="6">
    <source>
        <dbReference type="EMBL" id="HGB36560.1"/>
    </source>
</evidence>
<evidence type="ECO:0000256" key="3">
    <source>
        <dbReference type="ARBA" id="ARBA00011233"/>
    </source>
</evidence>
<evidence type="ECO:0000256" key="1">
    <source>
        <dbReference type="ARBA" id="ARBA00004761"/>
    </source>
</evidence>
<dbReference type="EMBL" id="DTGD01000251">
    <property type="protein sequence ID" value="HGB36560.1"/>
    <property type="molecule type" value="Genomic_DNA"/>
</dbReference>
<evidence type="ECO:0000256" key="2">
    <source>
        <dbReference type="ARBA" id="ARBA00006906"/>
    </source>
</evidence>
<sequence>MKKLELIQKIGKERLITVFRGTGVEEATLTSEVLLKAGVKFIEVTINTPNGFFVLESLIKKFGGQGHFGAGTVLDSESAIQSFRHGAEFLVTPTMNPDVIRAANRYGKPCIIGALTPTEILNAYLLGADLVKVFPASVVGPKYIKAVLGPLNHIPLVPTGGVSLTNVREFIDAGAYAVGVGGELIDKKAIKEGNFQKIETDAKKFLDLLKGPQE</sequence>
<comment type="pathway">
    <text evidence="1">Carbohydrate acid metabolism.</text>
</comment>
<gene>
    <name evidence="6" type="ORF">ENV38_06630</name>
</gene>
<evidence type="ECO:0000256" key="4">
    <source>
        <dbReference type="ARBA" id="ARBA00023239"/>
    </source>
</evidence>
<dbReference type="Gene3D" id="3.20.20.70">
    <property type="entry name" value="Aldolase class I"/>
    <property type="match status" value="1"/>
</dbReference>
<dbReference type="AlphaFoldDB" id="A0A7V3KPP3"/>
<organism evidence="6">
    <name type="scientific">candidate division WOR-3 bacterium</name>
    <dbReference type="NCBI Taxonomy" id="2052148"/>
    <lineage>
        <taxon>Bacteria</taxon>
        <taxon>Bacteria division WOR-3</taxon>
    </lineage>
</organism>
<dbReference type="Pfam" id="PF01081">
    <property type="entry name" value="Aldolase"/>
    <property type="match status" value="1"/>
</dbReference>
<comment type="similarity">
    <text evidence="2">Belongs to the KHG/KDPG aldolase family.</text>
</comment>
<protein>
    <submittedName>
        <fullName evidence="6">Bifunctional 4-hydroxy-2-oxoglutarate aldolase/2-dehydro-3-deoxy-phosphogluconate aldolase</fullName>
    </submittedName>
</protein>
<proteinExistence type="inferred from homology"/>
<dbReference type="InterPro" id="IPR013785">
    <property type="entry name" value="Aldolase_TIM"/>
</dbReference>
<dbReference type="CDD" id="cd00452">
    <property type="entry name" value="KDPG_aldolase"/>
    <property type="match status" value="1"/>
</dbReference>
<comment type="subunit">
    <text evidence="3">Homotrimer.</text>
</comment>
<comment type="caution">
    <text evidence="6">The sequence shown here is derived from an EMBL/GenBank/DDBJ whole genome shotgun (WGS) entry which is preliminary data.</text>
</comment>
<evidence type="ECO:0000256" key="5">
    <source>
        <dbReference type="ARBA" id="ARBA00023277"/>
    </source>
</evidence>
<keyword evidence="5" id="KW-0119">Carbohydrate metabolism</keyword>
<reference evidence="6" key="1">
    <citation type="journal article" date="2020" name="mSystems">
        <title>Genome- and Community-Level Interaction Insights into Carbon Utilization and Element Cycling Functions of Hydrothermarchaeota in Hydrothermal Sediment.</title>
        <authorList>
            <person name="Zhou Z."/>
            <person name="Liu Y."/>
            <person name="Xu W."/>
            <person name="Pan J."/>
            <person name="Luo Z.H."/>
            <person name="Li M."/>
        </authorList>
    </citation>
    <scope>NUCLEOTIDE SEQUENCE [LARGE SCALE GENOMIC DNA]</scope>
    <source>
        <strain evidence="6">SpSt-754</strain>
    </source>
</reference>
<name>A0A7V3KPP3_UNCW3</name>